<reference evidence="1" key="1">
    <citation type="submission" date="2020-02" db="EMBL/GenBank/DDBJ databases">
        <authorList>
            <person name="Meier V. D."/>
        </authorList>
    </citation>
    <scope>NUCLEOTIDE SEQUENCE</scope>
    <source>
        <strain evidence="1">AVDCRST_MAG01</strain>
    </source>
</reference>
<sequence length="59" mass="6467">MAAVPPLGCSMHRDPSDVSALRFGTYSLYTDLNYFRDWWGGLYFASWPSSCGEAGEGLG</sequence>
<gene>
    <name evidence="1" type="ORF">AVDCRST_MAG01-01-2709</name>
</gene>
<proteinExistence type="predicted"/>
<organism evidence="1">
    <name type="scientific">uncultured Rubrobacteraceae bacterium</name>
    <dbReference type="NCBI Taxonomy" id="349277"/>
    <lineage>
        <taxon>Bacteria</taxon>
        <taxon>Bacillati</taxon>
        <taxon>Actinomycetota</taxon>
        <taxon>Rubrobacteria</taxon>
        <taxon>Rubrobacterales</taxon>
        <taxon>Rubrobacteraceae</taxon>
        <taxon>environmental samples</taxon>
    </lineage>
</organism>
<dbReference type="EMBL" id="CADCUW010000362">
    <property type="protein sequence ID" value="CAA9427795.1"/>
    <property type="molecule type" value="Genomic_DNA"/>
</dbReference>
<dbReference type="AlphaFoldDB" id="A0A6J4Q163"/>
<accession>A0A6J4Q163</accession>
<protein>
    <submittedName>
        <fullName evidence="1">Uncharacterized protein</fullName>
    </submittedName>
</protein>
<name>A0A6J4Q163_9ACTN</name>
<evidence type="ECO:0000313" key="1">
    <source>
        <dbReference type="EMBL" id="CAA9427795.1"/>
    </source>
</evidence>